<dbReference type="PROSITE" id="PS01162">
    <property type="entry name" value="QOR_ZETA_CRYSTAL"/>
    <property type="match status" value="1"/>
</dbReference>
<dbReference type="InterPro" id="IPR052733">
    <property type="entry name" value="Chloroplast_QOR"/>
</dbReference>
<organism evidence="2 3">
    <name type="scientific">Archangium gephyra</name>
    <dbReference type="NCBI Taxonomy" id="48"/>
    <lineage>
        <taxon>Bacteria</taxon>
        <taxon>Pseudomonadati</taxon>
        <taxon>Myxococcota</taxon>
        <taxon>Myxococcia</taxon>
        <taxon>Myxococcales</taxon>
        <taxon>Cystobacterineae</taxon>
        <taxon>Archangiaceae</taxon>
        <taxon>Archangium</taxon>
    </lineage>
</organism>
<sequence length="314" mass="33152">MRSMVLDAYGMAPKLVELPAPKPGANEVLVRVKATSVNPIDWKQGSGKGRPILRAKFPNFVPGYDVAGIVESLGSGVTKFKLDQRVHVRLSGTQGGANAELVVVPVDELVPLPDALDFAQGAALPLAGMTALQGLRDACELPTSGASQRVLIVGASGGVGHFAVQIARSTGAHVTGVCSTRNVELVRSLGAHEVVDYKSSNPWSGVTQPFDCIFDTVGSSPGDYLSKLTRRGVFASCLPMPAVFAHAALNPLRARRVRPVLLSVRPYDLGVLDELAVRGLLRAVIDARYQAEQLAQAWAHSAAGHAAGKIVVDW</sequence>
<evidence type="ECO:0000259" key="1">
    <source>
        <dbReference type="SMART" id="SM00829"/>
    </source>
</evidence>
<name>A0A2W5VCP9_9BACT</name>
<gene>
    <name evidence="2" type="ORF">DI536_26160</name>
</gene>
<dbReference type="InterPro" id="IPR013154">
    <property type="entry name" value="ADH-like_N"/>
</dbReference>
<comment type="caution">
    <text evidence="2">The sequence shown here is derived from an EMBL/GenBank/DDBJ whole genome shotgun (WGS) entry which is preliminary data.</text>
</comment>
<dbReference type="Proteomes" id="UP000249061">
    <property type="component" value="Unassembled WGS sequence"/>
</dbReference>
<dbReference type="EMBL" id="QFQP01000028">
    <property type="protein sequence ID" value="PZR07851.1"/>
    <property type="molecule type" value="Genomic_DNA"/>
</dbReference>
<dbReference type="CDD" id="cd08267">
    <property type="entry name" value="MDR1"/>
    <property type="match status" value="1"/>
</dbReference>
<dbReference type="Gene3D" id="3.40.50.720">
    <property type="entry name" value="NAD(P)-binding Rossmann-like Domain"/>
    <property type="match status" value="1"/>
</dbReference>
<proteinExistence type="predicted"/>
<protein>
    <recommendedName>
        <fullName evidence="1">Enoyl reductase (ER) domain-containing protein</fullName>
    </recommendedName>
</protein>
<dbReference type="InterPro" id="IPR002364">
    <property type="entry name" value="Quin_OxRdtase/zeta-crystal_CS"/>
</dbReference>
<dbReference type="GO" id="GO:0016491">
    <property type="term" value="F:oxidoreductase activity"/>
    <property type="evidence" value="ECO:0007669"/>
    <property type="project" value="InterPro"/>
</dbReference>
<dbReference type="GO" id="GO:0008270">
    <property type="term" value="F:zinc ion binding"/>
    <property type="evidence" value="ECO:0007669"/>
    <property type="project" value="InterPro"/>
</dbReference>
<dbReference type="Pfam" id="PF13602">
    <property type="entry name" value="ADH_zinc_N_2"/>
    <property type="match status" value="1"/>
</dbReference>
<dbReference type="SUPFAM" id="SSF51735">
    <property type="entry name" value="NAD(P)-binding Rossmann-fold domains"/>
    <property type="match status" value="1"/>
</dbReference>
<accession>A0A2W5VCP9</accession>
<dbReference type="SUPFAM" id="SSF50129">
    <property type="entry name" value="GroES-like"/>
    <property type="match status" value="1"/>
</dbReference>
<dbReference type="PANTHER" id="PTHR44013">
    <property type="entry name" value="ZINC-TYPE ALCOHOL DEHYDROGENASE-LIKE PROTEIN C16A3.02C"/>
    <property type="match status" value="1"/>
</dbReference>
<dbReference type="Gene3D" id="3.90.180.10">
    <property type="entry name" value="Medium-chain alcohol dehydrogenases, catalytic domain"/>
    <property type="match status" value="1"/>
</dbReference>
<dbReference type="SMART" id="SM00829">
    <property type="entry name" value="PKS_ER"/>
    <property type="match status" value="1"/>
</dbReference>
<dbReference type="AlphaFoldDB" id="A0A2W5VCP9"/>
<dbReference type="InterPro" id="IPR011032">
    <property type="entry name" value="GroES-like_sf"/>
</dbReference>
<dbReference type="Pfam" id="PF08240">
    <property type="entry name" value="ADH_N"/>
    <property type="match status" value="1"/>
</dbReference>
<feature type="domain" description="Enoyl reductase (ER)" evidence="1">
    <location>
        <begin position="10"/>
        <end position="312"/>
    </location>
</feature>
<evidence type="ECO:0000313" key="2">
    <source>
        <dbReference type="EMBL" id="PZR07851.1"/>
    </source>
</evidence>
<dbReference type="PANTHER" id="PTHR44013:SF1">
    <property type="entry name" value="ZINC-TYPE ALCOHOL DEHYDROGENASE-LIKE PROTEIN C16A3.02C"/>
    <property type="match status" value="1"/>
</dbReference>
<dbReference type="InterPro" id="IPR036291">
    <property type="entry name" value="NAD(P)-bd_dom_sf"/>
</dbReference>
<evidence type="ECO:0000313" key="3">
    <source>
        <dbReference type="Proteomes" id="UP000249061"/>
    </source>
</evidence>
<reference evidence="2 3" key="1">
    <citation type="submission" date="2017-08" db="EMBL/GenBank/DDBJ databases">
        <title>Infants hospitalized years apart are colonized by the same room-sourced microbial strains.</title>
        <authorList>
            <person name="Brooks B."/>
            <person name="Olm M.R."/>
            <person name="Firek B.A."/>
            <person name="Baker R."/>
            <person name="Thomas B.C."/>
            <person name="Morowitz M.J."/>
            <person name="Banfield J.F."/>
        </authorList>
    </citation>
    <scope>NUCLEOTIDE SEQUENCE [LARGE SCALE GENOMIC DNA]</scope>
    <source>
        <strain evidence="2">S2_003_000_R2_14</strain>
    </source>
</reference>
<dbReference type="InterPro" id="IPR020843">
    <property type="entry name" value="ER"/>
</dbReference>